<gene>
    <name evidence="2" type="ORF">DFJ66_1759</name>
</gene>
<keyword evidence="2" id="KW-0413">Isomerase</keyword>
<dbReference type="Gene3D" id="3.40.30.10">
    <property type="entry name" value="Glutaredoxin"/>
    <property type="match status" value="1"/>
</dbReference>
<dbReference type="RefSeq" id="WP_121219682.1">
    <property type="nucleotide sequence ID" value="NZ_JBIUBA010000049.1"/>
</dbReference>
<comment type="caution">
    <text evidence="2">The sequence shown here is derived from an EMBL/GenBank/DDBJ whole genome shotgun (WGS) entry which is preliminary data.</text>
</comment>
<proteinExistence type="predicted"/>
<dbReference type="SUPFAM" id="SSF52833">
    <property type="entry name" value="Thioredoxin-like"/>
    <property type="match status" value="1"/>
</dbReference>
<keyword evidence="3" id="KW-1185">Reference proteome</keyword>
<protein>
    <submittedName>
        <fullName evidence="2">Putative DsbA family dithiol-disulfide isomerase</fullName>
    </submittedName>
</protein>
<dbReference type="InterPro" id="IPR001853">
    <property type="entry name" value="DSBA-like_thioredoxin_dom"/>
</dbReference>
<evidence type="ECO:0000259" key="1">
    <source>
        <dbReference type="Pfam" id="PF01323"/>
    </source>
</evidence>
<dbReference type="CDD" id="cd03024">
    <property type="entry name" value="DsbA_FrnE"/>
    <property type="match status" value="1"/>
</dbReference>
<dbReference type="OrthoDB" id="9799122at2"/>
<feature type="domain" description="DSBA-like thioredoxin" evidence="1">
    <location>
        <begin position="3"/>
        <end position="202"/>
    </location>
</feature>
<name>A0A495X3U7_9PSEU</name>
<accession>A0A495X3U7</accession>
<dbReference type="InterPro" id="IPR036249">
    <property type="entry name" value="Thioredoxin-like_sf"/>
</dbReference>
<dbReference type="Proteomes" id="UP000272729">
    <property type="component" value="Unassembled WGS sequence"/>
</dbReference>
<dbReference type="PANTHER" id="PTHR13887:SF41">
    <property type="entry name" value="THIOREDOXIN SUPERFAMILY PROTEIN"/>
    <property type="match status" value="1"/>
</dbReference>
<dbReference type="AlphaFoldDB" id="A0A495X3U7"/>
<dbReference type="EMBL" id="RBXR01000001">
    <property type="protein sequence ID" value="RKT68567.1"/>
    <property type="molecule type" value="Genomic_DNA"/>
</dbReference>
<evidence type="ECO:0000313" key="2">
    <source>
        <dbReference type="EMBL" id="RKT68567.1"/>
    </source>
</evidence>
<sequence length="225" mass="24681">MRVEIWSDLVCPWCYIGTARFEQALAGFEHRADVEVVHRSFELDPHRERTEPVADMLVDMLVEKFGAGGVGLDGKVAAVAHGDGLAYVSDREVGNTVDAHRLLHLARERGVEREVLQAMYRAHFAEGRSLFTPEALTKVAVDAGLDEDDVRRVLESDAYLDAVRADEREAARLGANGVPFFVVDGRYGISGAQPVELFTKALETAWADRPVAVLQDVNACSVDGC</sequence>
<evidence type="ECO:0000313" key="3">
    <source>
        <dbReference type="Proteomes" id="UP000272729"/>
    </source>
</evidence>
<reference evidence="2 3" key="1">
    <citation type="submission" date="2018-10" db="EMBL/GenBank/DDBJ databases">
        <title>Sequencing the genomes of 1000 actinobacteria strains.</title>
        <authorList>
            <person name="Klenk H.-P."/>
        </authorList>
    </citation>
    <scope>NUCLEOTIDE SEQUENCE [LARGE SCALE GENOMIC DNA]</scope>
    <source>
        <strain evidence="2 3">DSM 43911</strain>
    </source>
</reference>
<dbReference type="GO" id="GO:0016491">
    <property type="term" value="F:oxidoreductase activity"/>
    <property type="evidence" value="ECO:0007669"/>
    <property type="project" value="InterPro"/>
</dbReference>
<dbReference type="GO" id="GO:0016853">
    <property type="term" value="F:isomerase activity"/>
    <property type="evidence" value="ECO:0007669"/>
    <property type="project" value="UniProtKB-KW"/>
</dbReference>
<dbReference type="Pfam" id="PF01323">
    <property type="entry name" value="DSBA"/>
    <property type="match status" value="1"/>
</dbReference>
<dbReference type="PANTHER" id="PTHR13887">
    <property type="entry name" value="GLUTATHIONE S-TRANSFERASE KAPPA"/>
    <property type="match status" value="1"/>
</dbReference>
<organism evidence="2 3">
    <name type="scientific">Saccharothrix variisporea</name>
    <dbReference type="NCBI Taxonomy" id="543527"/>
    <lineage>
        <taxon>Bacteria</taxon>
        <taxon>Bacillati</taxon>
        <taxon>Actinomycetota</taxon>
        <taxon>Actinomycetes</taxon>
        <taxon>Pseudonocardiales</taxon>
        <taxon>Pseudonocardiaceae</taxon>
        <taxon>Saccharothrix</taxon>
    </lineage>
</organism>